<feature type="domain" description="N-acetyltransferase" evidence="1">
    <location>
        <begin position="23"/>
        <end position="168"/>
    </location>
</feature>
<gene>
    <name evidence="2" type="primary">yafP</name>
    <name evidence="2" type="ORF">NIT7321_02356</name>
</gene>
<dbReference type="AlphaFoldDB" id="A0A0H5D410"/>
<dbReference type="InterPro" id="IPR000182">
    <property type="entry name" value="GNAT_dom"/>
</dbReference>
<keyword evidence="2" id="KW-0808">Transferase</keyword>
<dbReference type="STRING" id="481446.NIT7645_00753"/>
<dbReference type="InterPro" id="IPR052564">
    <property type="entry name" value="N-acetyltrans/Recomb-assoc"/>
</dbReference>
<organism evidence="2 3">
    <name type="scientific">Phaeobacter italicus</name>
    <dbReference type="NCBI Taxonomy" id="481446"/>
    <lineage>
        <taxon>Bacteria</taxon>
        <taxon>Pseudomonadati</taxon>
        <taxon>Pseudomonadota</taxon>
        <taxon>Alphaproteobacteria</taxon>
        <taxon>Rhodobacterales</taxon>
        <taxon>Roseobacteraceae</taxon>
        <taxon>Phaeobacter</taxon>
    </lineage>
</organism>
<evidence type="ECO:0000259" key="1">
    <source>
        <dbReference type="PROSITE" id="PS51186"/>
    </source>
</evidence>
<dbReference type="EMBL" id="CVRL01000033">
    <property type="protein sequence ID" value="CRL11488.1"/>
    <property type="molecule type" value="Genomic_DNA"/>
</dbReference>
<reference evidence="3" key="1">
    <citation type="submission" date="2015-05" db="EMBL/GenBank/DDBJ databases">
        <authorList>
            <person name="Rodrigo-Torres Lidia"/>
            <person name="Arahal R.David."/>
        </authorList>
    </citation>
    <scope>NUCLEOTIDE SEQUENCE [LARGE SCALE GENOMIC DNA]</scope>
    <source>
        <strain evidence="3">CECT 7321</strain>
    </source>
</reference>
<dbReference type="InterPro" id="IPR016181">
    <property type="entry name" value="Acyl_CoA_acyltransferase"/>
</dbReference>
<dbReference type="PANTHER" id="PTHR43451">
    <property type="entry name" value="ACETYLTRANSFERASE (GNAT) FAMILY PROTEIN"/>
    <property type="match status" value="1"/>
</dbReference>
<dbReference type="CDD" id="cd04301">
    <property type="entry name" value="NAT_SF"/>
    <property type="match status" value="1"/>
</dbReference>
<proteinExistence type="predicted"/>
<dbReference type="EC" id="2.3.1.-" evidence="2"/>
<name>A0A0H5D410_9RHOB</name>
<evidence type="ECO:0000313" key="2">
    <source>
        <dbReference type="EMBL" id="CRL11488.1"/>
    </source>
</evidence>
<dbReference type="PANTHER" id="PTHR43451:SF1">
    <property type="entry name" value="ACETYLTRANSFERASE"/>
    <property type="match status" value="1"/>
</dbReference>
<dbReference type="RefSeq" id="WP_050673563.1">
    <property type="nucleotide sequence ID" value="NZ_CVRL01000033.1"/>
</dbReference>
<keyword evidence="3" id="KW-1185">Reference proteome</keyword>
<dbReference type="Pfam" id="PF13673">
    <property type="entry name" value="Acetyltransf_10"/>
    <property type="match status" value="1"/>
</dbReference>
<keyword evidence="2" id="KW-0012">Acyltransferase</keyword>
<protein>
    <submittedName>
        <fullName evidence="2">Putative N-acetyltransferase YafP</fullName>
        <ecNumber evidence="2">2.3.1.-</ecNumber>
    </submittedName>
</protein>
<dbReference type="PROSITE" id="PS51186">
    <property type="entry name" value="GNAT"/>
    <property type="match status" value="1"/>
</dbReference>
<sequence length="168" mass="19067">MSDAAKGRLRAADPSDAAALARVFFRAIHIGAASAYDDAQRNAWCPAMPPTERFEDRLRDGRRTWVWVMPFNGEEQPVAFIDLQSKGDGLGHIDMLFCDPDVAGQGIASRLFTYLEQFARELRLTCLRVEASELAAPLFKSRGFVVLERQDIRRNNVTLHNYRMEKHL</sequence>
<dbReference type="Proteomes" id="UP000043764">
    <property type="component" value="Unassembled WGS sequence"/>
</dbReference>
<evidence type="ECO:0000313" key="3">
    <source>
        <dbReference type="Proteomes" id="UP000043764"/>
    </source>
</evidence>
<dbReference type="GO" id="GO:0016747">
    <property type="term" value="F:acyltransferase activity, transferring groups other than amino-acyl groups"/>
    <property type="evidence" value="ECO:0007669"/>
    <property type="project" value="InterPro"/>
</dbReference>
<accession>A0A0H5D410</accession>
<dbReference type="Gene3D" id="3.40.630.30">
    <property type="match status" value="1"/>
</dbReference>
<dbReference type="SUPFAM" id="SSF55729">
    <property type="entry name" value="Acyl-CoA N-acyltransferases (Nat)"/>
    <property type="match status" value="1"/>
</dbReference>